<dbReference type="InterPro" id="IPR000433">
    <property type="entry name" value="Znf_ZZ"/>
</dbReference>
<dbReference type="EMBL" id="MDYQ01000019">
    <property type="protein sequence ID" value="PRP87579.1"/>
    <property type="molecule type" value="Genomic_DNA"/>
</dbReference>
<accession>A0A2P6NUD8</accession>
<gene>
    <name evidence="5" type="ORF">PROFUN_04606</name>
</gene>
<keyword evidence="1" id="KW-0479">Metal-binding</keyword>
<reference evidence="5 6" key="1">
    <citation type="journal article" date="2018" name="Genome Biol. Evol.">
        <title>Multiple Roots of Fruiting Body Formation in Amoebozoa.</title>
        <authorList>
            <person name="Hillmann F."/>
            <person name="Forbes G."/>
            <person name="Novohradska S."/>
            <person name="Ferling I."/>
            <person name="Riege K."/>
            <person name="Groth M."/>
            <person name="Westermann M."/>
            <person name="Marz M."/>
            <person name="Spaller T."/>
            <person name="Winckler T."/>
            <person name="Schaap P."/>
            <person name="Glockner G."/>
        </authorList>
    </citation>
    <scope>NUCLEOTIDE SEQUENCE [LARGE SCALE GENOMIC DNA]</scope>
    <source>
        <strain evidence="5 6">Jena</strain>
    </source>
</reference>
<evidence type="ECO:0000313" key="5">
    <source>
        <dbReference type="EMBL" id="PRP87579.1"/>
    </source>
</evidence>
<dbReference type="STRING" id="1890364.A0A2P6NUD8"/>
<dbReference type="Gene3D" id="3.30.60.90">
    <property type="match status" value="1"/>
</dbReference>
<dbReference type="Pfam" id="PF00569">
    <property type="entry name" value="ZZ"/>
    <property type="match status" value="1"/>
</dbReference>
<dbReference type="InParanoid" id="A0A2P6NUD8"/>
<evidence type="ECO:0000256" key="1">
    <source>
        <dbReference type="ARBA" id="ARBA00022723"/>
    </source>
</evidence>
<comment type="caution">
    <text evidence="5">The sequence shown here is derived from an EMBL/GenBank/DDBJ whole genome shotgun (WGS) entry which is preliminary data.</text>
</comment>
<dbReference type="Proteomes" id="UP000241769">
    <property type="component" value="Unassembled WGS sequence"/>
</dbReference>
<proteinExistence type="predicted"/>
<dbReference type="SUPFAM" id="SSF57850">
    <property type="entry name" value="RING/U-box"/>
    <property type="match status" value="1"/>
</dbReference>
<evidence type="ECO:0000259" key="4">
    <source>
        <dbReference type="SMART" id="SM00291"/>
    </source>
</evidence>
<sequence length="248" mass="28795">MSYTNQYNTITIHSRWGGQRRQSQVQRRGLTFDLLQDHVAAKFGRDIQHVRSAQLRYVMPDGDFEDINDDESLTPAVTQQPDTIQLVITQKRRDVEKEEMPAPPTSVTLPNPQRYTIVHSVNCNACSQLIVGTRNTCTVCPSLTMCPACYRSRGHTHPMRSFGGPIFSNTWANRKGYSVSQTRRKEFKHQRQHIDEMQYEMDEDEEVQRPVITFQMRQTMREYAPPTYPHEVSLFDLMFTPAVRRGAR</sequence>
<organism evidence="5 6">
    <name type="scientific">Planoprotostelium fungivorum</name>
    <dbReference type="NCBI Taxonomy" id="1890364"/>
    <lineage>
        <taxon>Eukaryota</taxon>
        <taxon>Amoebozoa</taxon>
        <taxon>Evosea</taxon>
        <taxon>Variosea</taxon>
        <taxon>Cavosteliida</taxon>
        <taxon>Cavosteliaceae</taxon>
        <taxon>Planoprotostelium</taxon>
    </lineage>
</organism>
<feature type="domain" description="ZZ-type" evidence="4">
    <location>
        <begin position="117"/>
        <end position="159"/>
    </location>
</feature>
<evidence type="ECO:0000313" key="6">
    <source>
        <dbReference type="Proteomes" id="UP000241769"/>
    </source>
</evidence>
<name>A0A2P6NUD8_9EUKA</name>
<protein>
    <recommendedName>
        <fullName evidence="4">ZZ-type domain-containing protein</fullName>
    </recommendedName>
</protein>
<dbReference type="AlphaFoldDB" id="A0A2P6NUD8"/>
<keyword evidence="6" id="KW-1185">Reference proteome</keyword>
<dbReference type="SMART" id="SM00291">
    <property type="entry name" value="ZnF_ZZ"/>
    <property type="match status" value="1"/>
</dbReference>
<dbReference type="InterPro" id="IPR043145">
    <property type="entry name" value="Znf_ZZ_sf"/>
</dbReference>
<evidence type="ECO:0000256" key="3">
    <source>
        <dbReference type="ARBA" id="ARBA00022833"/>
    </source>
</evidence>
<keyword evidence="3" id="KW-0862">Zinc</keyword>
<evidence type="ECO:0000256" key="2">
    <source>
        <dbReference type="ARBA" id="ARBA00022771"/>
    </source>
</evidence>
<keyword evidence="2" id="KW-0863">Zinc-finger</keyword>
<dbReference type="GO" id="GO:0008270">
    <property type="term" value="F:zinc ion binding"/>
    <property type="evidence" value="ECO:0007669"/>
    <property type="project" value="UniProtKB-KW"/>
</dbReference>